<dbReference type="InterPro" id="IPR050962">
    <property type="entry name" value="Phosphate-bind_PstS"/>
</dbReference>
<dbReference type="RefSeq" id="WP_173493765.1">
    <property type="nucleotide sequence ID" value="NZ_CP054056.1"/>
</dbReference>
<proteinExistence type="inferred from homology"/>
<dbReference type="Proteomes" id="UP000501003">
    <property type="component" value="Chromosome"/>
</dbReference>
<reference evidence="4 5" key="1">
    <citation type="submission" date="2020-05" db="EMBL/GenBank/DDBJ databases">
        <title>Aquirufa sp. strain 15G-AUS-rot a new Aquirufa species.</title>
        <authorList>
            <person name="Pitt A."/>
            <person name="Hahn M.W."/>
        </authorList>
    </citation>
    <scope>NUCLEOTIDE SEQUENCE [LARGE SCALE GENOMIC DNA]</scope>
    <source>
        <strain evidence="4 5">15G-AUS-rot</strain>
    </source>
</reference>
<protein>
    <submittedName>
        <fullName evidence="4">Substrate-binding domain-containing protein</fullName>
    </submittedName>
</protein>
<accession>A0A7D4QGH4</accession>
<dbReference type="Gene3D" id="3.40.190.10">
    <property type="entry name" value="Periplasmic binding protein-like II"/>
    <property type="match status" value="2"/>
</dbReference>
<dbReference type="PANTHER" id="PTHR42996">
    <property type="entry name" value="PHOSPHATE-BINDING PROTEIN PSTS"/>
    <property type="match status" value="1"/>
</dbReference>
<dbReference type="EMBL" id="CP054056">
    <property type="protein sequence ID" value="QKJ25468.1"/>
    <property type="molecule type" value="Genomic_DNA"/>
</dbReference>
<dbReference type="KEGG" id="aqg:HRU87_04640"/>
<feature type="signal peptide" evidence="2">
    <location>
        <begin position="1"/>
        <end position="20"/>
    </location>
</feature>
<dbReference type="AlphaFoldDB" id="A0A7D4QGH4"/>
<dbReference type="Pfam" id="PF12849">
    <property type="entry name" value="PBP_like_2"/>
    <property type="match status" value="1"/>
</dbReference>
<name>A0A7D4QGH4_9MICO</name>
<evidence type="ECO:0000256" key="1">
    <source>
        <dbReference type="ARBA" id="ARBA00008725"/>
    </source>
</evidence>
<feature type="domain" description="PBP" evidence="3">
    <location>
        <begin position="97"/>
        <end position="247"/>
    </location>
</feature>
<gene>
    <name evidence="4" type="ORF">HRU87_04640</name>
</gene>
<evidence type="ECO:0000256" key="2">
    <source>
        <dbReference type="SAM" id="SignalP"/>
    </source>
</evidence>
<evidence type="ECO:0000313" key="5">
    <source>
        <dbReference type="Proteomes" id="UP000501003"/>
    </source>
</evidence>
<organism evidence="4 5">
    <name type="scientific">Aquiluna borgnonia</name>
    <dbReference type="NCBI Taxonomy" id="2499157"/>
    <lineage>
        <taxon>Bacteria</taxon>
        <taxon>Bacillati</taxon>
        <taxon>Actinomycetota</taxon>
        <taxon>Actinomycetes</taxon>
        <taxon>Micrococcales</taxon>
        <taxon>Microbacteriaceae</taxon>
        <taxon>Luna cluster</taxon>
        <taxon>Luna-1 subcluster</taxon>
        <taxon>Aquiluna</taxon>
    </lineage>
</organism>
<dbReference type="PROSITE" id="PS51257">
    <property type="entry name" value="PROKAR_LIPOPROTEIN"/>
    <property type="match status" value="1"/>
</dbReference>
<evidence type="ECO:0000259" key="3">
    <source>
        <dbReference type="Pfam" id="PF12849"/>
    </source>
</evidence>
<keyword evidence="2" id="KW-0732">Signal</keyword>
<dbReference type="InterPro" id="IPR024370">
    <property type="entry name" value="PBP_domain"/>
</dbReference>
<feature type="chain" id="PRO_5028937495" evidence="2">
    <location>
        <begin position="21"/>
        <end position="347"/>
    </location>
</feature>
<dbReference type="SUPFAM" id="SSF53850">
    <property type="entry name" value="Periplasmic binding protein-like II"/>
    <property type="match status" value="1"/>
</dbReference>
<evidence type="ECO:0000313" key="4">
    <source>
        <dbReference type="EMBL" id="QKJ25468.1"/>
    </source>
</evidence>
<comment type="similarity">
    <text evidence="1">Belongs to the PstS family.</text>
</comment>
<dbReference type="PANTHER" id="PTHR42996:SF1">
    <property type="entry name" value="PHOSPHATE-BINDING PROTEIN PSTS"/>
    <property type="match status" value="1"/>
</dbReference>
<keyword evidence="5" id="KW-1185">Reference proteome</keyword>
<sequence>MRKALSASVLASVVLLTLTACDPPIPDSVLVEIAERSYNCEEGNVALAAPTLVTDVSYQWADLVATGCESAMSIEPGAAVEGADIVIAREAYEPCSPFTTVPVAMDGAAVVFMNSEAFLLNLTAEAVQGIFSGTITNWSDPAIAEANPDLILSDLPIEVSPASPQAAITAMENWTAQIAGTGTTFSLLQPDESEQQDSIFELPEGGIALIALSEALYSGMTLANVVDAEGNSVEPSLESLTFAATQFDFVKSETSVTANYDPEKEAIALAGQENAGAPYAAAFPLIMSLCGEDTLLKRAAGRFLVRQDSQGLLGASTLGFLSEEVRIASAAVVAQGLPTPEAVSEAE</sequence>